<dbReference type="GO" id="GO:0003700">
    <property type="term" value="F:DNA-binding transcription factor activity"/>
    <property type="evidence" value="ECO:0007669"/>
    <property type="project" value="TreeGrafter"/>
</dbReference>
<evidence type="ECO:0000256" key="1">
    <source>
        <dbReference type="ARBA" id="ARBA00023125"/>
    </source>
</evidence>
<keyword evidence="1" id="KW-0238">DNA-binding</keyword>
<dbReference type="InterPro" id="IPR000944">
    <property type="entry name" value="Tscrpt_reg_Rrf2"/>
</dbReference>
<dbReference type="Pfam" id="PF02082">
    <property type="entry name" value="Rrf2"/>
    <property type="match status" value="1"/>
</dbReference>
<dbReference type="InterPro" id="IPR030489">
    <property type="entry name" value="TR_Rrf2-type_CS"/>
</dbReference>
<organism evidence="2 3">
    <name type="scientific">Tindallia magadiensis</name>
    <dbReference type="NCBI Taxonomy" id="69895"/>
    <lineage>
        <taxon>Bacteria</taxon>
        <taxon>Bacillati</taxon>
        <taxon>Bacillota</taxon>
        <taxon>Clostridia</taxon>
        <taxon>Peptostreptococcales</taxon>
        <taxon>Tindalliaceae</taxon>
        <taxon>Tindallia</taxon>
    </lineage>
</organism>
<gene>
    <name evidence="2" type="ORF">SAMN05192551_101107</name>
</gene>
<dbReference type="PROSITE" id="PS01332">
    <property type="entry name" value="HTH_RRF2_1"/>
    <property type="match status" value="1"/>
</dbReference>
<reference evidence="3" key="1">
    <citation type="submission" date="2016-10" db="EMBL/GenBank/DDBJ databases">
        <authorList>
            <person name="Varghese N."/>
            <person name="Submissions S."/>
        </authorList>
    </citation>
    <scope>NUCLEOTIDE SEQUENCE [LARGE SCALE GENOMIC DNA]</scope>
    <source>
        <strain evidence="3">Z-7934</strain>
    </source>
</reference>
<dbReference type="EMBL" id="FOQA01000001">
    <property type="protein sequence ID" value="SFH47310.1"/>
    <property type="molecule type" value="Genomic_DNA"/>
</dbReference>
<dbReference type="SUPFAM" id="SSF46785">
    <property type="entry name" value="Winged helix' DNA-binding domain"/>
    <property type="match status" value="1"/>
</dbReference>
<dbReference type="InterPro" id="IPR036390">
    <property type="entry name" value="WH_DNA-bd_sf"/>
</dbReference>
<name>A0A1I3ABM2_9FIRM</name>
<dbReference type="InterPro" id="IPR036388">
    <property type="entry name" value="WH-like_DNA-bd_sf"/>
</dbReference>
<sequence length="157" mass="17464">MILSTKGRYGLKAMFELGLHHGSGPVPLKVIAEKQRIPENYLEQLIAILRKAGLVKSVRGAQGGYMLMKQPENISVADVLLTLEGPLAPSECVLDSDSSSCDNAEKCITRTVWEKILNSIHDVIDTMTLQNMIEDHQKMNSLTVNNSKEELEQEMIK</sequence>
<protein>
    <submittedName>
        <fullName evidence="2">Rrf2 family protein</fullName>
    </submittedName>
</protein>
<dbReference type="Gene3D" id="1.10.10.10">
    <property type="entry name" value="Winged helix-like DNA-binding domain superfamily/Winged helix DNA-binding domain"/>
    <property type="match status" value="1"/>
</dbReference>
<evidence type="ECO:0000313" key="3">
    <source>
        <dbReference type="Proteomes" id="UP000199287"/>
    </source>
</evidence>
<dbReference type="STRING" id="69895.SAMN05192551_101107"/>
<dbReference type="PROSITE" id="PS51197">
    <property type="entry name" value="HTH_RRF2_2"/>
    <property type="match status" value="1"/>
</dbReference>
<dbReference type="NCBIfam" id="TIGR00738">
    <property type="entry name" value="rrf2_super"/>
    <property type="match status" value="1"/>
</dbReference>
<dbReference type="Proteomes" id="UP000199287">
    <property type="component" value="Unassembled WGS sequence"/>
</dbReference>
<dbReference type="RefSeq" id="WP_093368603.1">
    <property type="nucleotide sequence ID" value="NZ_FOQA01000001.1"/>
</dbReference>
<evidence type="ECO:0000313" key="2">
    <source>
        <dbReference type="EMBL" id="SFH47310.1"/>
    </source>
</evidence>
<dbReference type="PANTHER" id="PTHR33221:SF5">
    <property type="entry name" value="HTH-TYPE TRANSCRIPTIONAL REGULATOR ISCR"/>
    <property type="match status" value="1"/>
</dbReference>
<dbReference type="OrthoDB" id="9808360at2"/>
<keyword evidence="3" id="KW-1185">Reference proteome</keyword>
<proteinExistence type="predicted"/>
<accession>A0A1I3ABM2</accession>
<dbReference type="GO" id="GO:0003677">
    <property type="term" value="F:DNA binding"/>
    <property type="evidence" value="ECO:0007669"/>
    <property type="project" value="UniProtKB-KW"/>
</dbReference>
<dbReference type="GO" id="GO:0005829">
    <property type="term" value="C:cytosol"/>
    <property type="evidence" value="ECO:0007669"/>
    <property type="project" value="TreeGrafter"/>
</dbReference>
<dbReference type="AlphaFoldDB" id="A0A1I3ABM2"/>
<dbReference type="PANTHER" id="PTHR33221">
    <property type="entry name" value="WINGED HELIX-TURN-HELIX TRANSCRIPTIONAL REGULATOR, RRF2 FAMILY"/>
    <property type="match status" value="1"/>
</dbReference>